<keyword evidence="4" id="KW-1185">Reference proteome</keyword>
<evidence type="ECO:0000256" key="1">
    <source>
        <dbReference type="SAM" id="MobiDB-lite"/>
    </source>
</evidence>
<dbReference type="InterPro" id="IPR047205">
    <property type="entry name" value="RMP1"/>
</dbReference>
<comment type="caution">
    <text evidence="3">The sequence shown here is derived from an EMBL/GenBank/DDBJ whole genome shotgun (WGS) entry which is preliminary data.</text>
</comment>
<evidence type="ECO:0000259" key="2">
    <source>
        <dbReference type="Pfam" id="PF14780"/>
    </source>
</evidence>
<dbReference type="GO" id="GO:0000466">
    <property type="term" value="P:maturation of 5.8S rRNA from tricistronic rRNA transcript (SSU-rRNA, 5.8S rRNA, LSU-rRNA)"/>
    <property type="evidence" value="ECO:0007669"/>
    <property type="project" value="TreeGrafter"/>
</dbReference>
<feature type="domain" description="Nucleolus and neural progenitor protein-like N-terminal" evidence="2">
    <location>
        <begin position="19"/>
        <end position="193"/>
    </location>
</feature>
<sequence length="359" mass="40429">MTRNFHSRSPPKFDFLPRTALNPTSCDAVNIFLKLVKTKLKRAQLVHALHADEMAVLERLFYKGKNQHRSSLFWQRVSEMRRYGHRLQGITMCATIEALRASFYGEESVVIAKRLKGAWTHYPSSTCMAYVLNQLHVCHLLVEKSRDRLQDIYRFFTLIMQDGAFIQLTLTMIAIASRLHQLVTDAREFVISMHNDCYRVFQALHPNQIHKIKPLTVSGVPLPSPEIALPAIATAVQPFDTPDDEDIGQCAGLSRGSPLQLNVSEEIEAMAVIIQDPLFTIFAESKTVHETVTSLDASHGSLKIDQVTDFTTSSVSSGITVKKRKVPGDDEKLKAIPNQSDKVKKAKKKKKDEIDDIFG</sequence>
<name>A0A4S4LMR8_9AGAM</name>
<reference evidence="3 4" key="1">
    <citation type="submission" date="2019-02" db="EMBL/GenBank/DDBJ databases">
        <title>Genome sequencing of the rare red list fungi Bondarzewia mesenterica.</title>
        <authorList>
            <person name="Buettner E."/>
            <person name="Kellner H."/>
        </authorList>
    </citation>
    <scope>NUCLEOTIDE SEQUENCE [LARGE SCALE GENOMIC DNA]</scope>
    <source>
        <strain evidence="3 4">DSM 108281</strain>
    </source>
</reference>
<evidence type="ECO:0000313" key="4">
    <source>
        <dbReference type="Proteomes" id="UP000310158"/>
    </source>
</evidence>
<dbReference type="PANTHER" id="PTHR37792">
    <property type="entry name" value="RIBONUCLEASE MRP PROTEIN SUBUNIT RMP1"/>
    <property type="match status" value="1"/>
</dbReference>
<accession>A0A4S4LMR8</accession>
<dbReference type="Proteomes" id="UP000310158">
    <property type="component" value="Unassembled WGS sequence"/>
</dbReference>
<dbReference type="GO" id="GO:0000172">
    <property type="term" value="C:ribonuclease MRP complex"/>
    <property type="evidence" value="ECO:0007669"/>
    <property type="project" value="InterPro"/>
</dbReference>
<dbReference type="OrthoDB" id="114080at2759"/>
<feature type="region of interest" description="Disordered" evidence="1">
    <location>
        <begin position="330"/>
        <end position="359"/>
    </location>
</feature>
<protein>
    <recommendedName>
        <fullName evidence="2">Nucleolus and neural progenitor protein-like N-terminal domain-containing protein</fullName>
    </recommendedName>
</protein>
<evidence type="ECO:0000313" key="3">
    <source>
        <dbReference type="EMBL" id="THH12751.1"/>
    </source>
</evidence>
<dbReference type="PANTHER" id="PTHR37792:SF1">
    <property type="entry name" value="RIBONUCLEASE MRP PROTEIN SUBUNIT RMP1"/>
    <property type="match status" value="1"/>
</dbReference>
<dbReference type="InterPro" id="IPR027951">
    <property type="entry name" value="Nepro_N"/>
</dbReference>
<dbReference type="EMBL" id="SGPL01000424">
    <property type="protein sequence ID" value="THH12751.1"/>
    <property type="molecule type" value="Genomic_DNA"/>
</dbReference>
<dbReference type="AlphaFoldDB" id="A0A4S4LMR8"/>
<gene>
    <name evidence="3" type="ORF">EW146_g7400</name>
</gene>
<dbReference type="GO" id="GO:0042134">
    <property type="term" value="F:rRNA primary transcript binding"/>
    <property type="evidence" value="ECO:0007669"/>
    <property type="project" value="InterPro"/>
</dbReference>
<dbReference type="Pfam" id="PF14780">
    <property type="entry name" value="NEPRO_N"/>
    <property type="match status" value="1"/>
</dbReference>
<organism evidence="3 4">
    <name type="scientific">Bondarzewia mesenterica</name>
    <dbReference type="NCBI Taxonomy" id="1095465"/>
    <lineage>
        <taxon>Eukaryota</taxon>
        <taxon>Fungi</taxon>
        <taxon>Dikarya</taxon>
        <taxon>Basidiomycota</taxon>
        <taxon>Agaricomycotina</taxon>
        <taxon>Agaricomycetes</taxon>
        <taxon>Russulales</taxon>
        <taxon>Bondarzewiaceae</taxon>
        <taxon>Bondarzewia</taxon>
    </lineage>
</organism>
<dbReference type="GO" id="GO:0000294">
    <property type="term" value="P:nuclear-transcribed mRNA catabolic process, RNase MRP-dependent"/>
    <property type="evidence" value="ECO:0007669"/>
    <property type="project" value="TreeGrafter"/>
</dbReference>
<proteinExistence type="predicted"/>